<organism evidence="1">
    <name type="scientific">Arundo donax</name>
    <name type="common">Giant reed</name>
    <name type="synonym">Donax arundinaceus</name>
    <dbReference type="NCBI Taxonomy" id="35708"/>
    <lineage>
        <taxon>Eukaryota</taxon>
        <taxon>Viridiplantae</taxon>
        <taxon>Streptophyta</taxon>
        <taxon>Embryophyta</taxon>
        <taxon>Tracheophyta</taxon>
        <taxon>Spermatophyta</taxon>
        <taxon>Magnoliopsida</taxon>
        <taxon>Liliopsida</taxon>
        <taxon>Poales</taxon>
        <taxon>Poaceae</taxon>
        <taxon>PACMAD clade</taxon>
        <taxon>Arundinoideae</taxon>
        <taxon>Arundineae</taxon>
        <taxon>Arundo</taxon>
    </lineage>
</organism>
<protein>
    <submittedName>
        <fullName evidence="1">Uncharacterized protein</fullName>
    </submittedName>
</protein>
<dbReference type="EMBL" id="GBRH01265538">
    <property type="protein sequence ID" value="JAD32357.1"/>
    <property type="molecule type" value="Transcribed_RNA"/>
</dbReference>
<proteinExistence type="predicted"/>
<evidence type="ECO:0000313" key="1">
    <source>
        <dbReference type="EMBL" id="JAD32357.1"/>
    </source>
</evidence>
<sequence>MFAHPRNLRLSVGFNLFPNTNSRPFLFSIIAKH</sequence>
<reference evidence="1" key="2">
    <citation type="journal article" date="2015" name="Data Brief">
        <title>Shoot transcriptome of the giant reed, Arundo donax.</title>
        <authorList>
            <person name="Barrero R.A."/>
            <person name="Guerrero F.D."/>
            <person name="Moolhuijzen P."/>
            <person name="Goolsby J.A."/>
            <person name="Tidwell J."/>
            <person name="Bellgard S.E."/>
            <person name="Bellgard M.I."/>
        </authorList>
    </citation>
    <scope>NUCLEOTIDE SEQUENCE</scope>
    <source>
        <tissue evidence="1">Shoot tissue taken approximately 20 cm above the soil surface</tissue>
    </source>
</reference>
<name>A0A0A8ZBV9_ARUDO</name>
<accession>A0A0A8ZBV9</accession>
<reference evidence="1" key="1">
    <citation type="submission" date="2014-09" db="EMBL/GenBank/DDBJ databases">
        <authorList>
            <person name="Magalhaes I.L.F."/>
            <person name="Oliveira U."/>
            <person name="Santos F.R."/>
            <person name="Vidigal T.H.D.A."/>
            <person name="Brescovit A.D."/>
            <person name="Santos A.J."/>
        </authorList>
    </citation>
    <scope>NUCLEOTIDE SEQUENCE</scope>
    <source>
        <tissue evidence="1">Shoot tissue taken approximately 20 cm above the soil surface</tissue>
    </source>
</reference>
<dbReference type="AlphaFoldDB" id="A0A0A8ZBV9"/>